<accession>A0A7J3SKP4</accession>
<keyword evidence="3 6" id="KW-0862">Zinc</keyword>
<dbReference type="GO" id="GO:0008270">
    <property type="term" value="F:zinc ion binding"/>
    <property type="evidence" value="ECO:0007669"/>
    <property type="project" value="UniProtKB-UniRule"/>
</dbReference>
<comment type="caution">
    <text evidence="8">The sequence shown here is derived from an EMBL/GenBank/DDBJ whole genome shotgun (WGS) entry which is preliminary data.</text>
</comment>
<comment type="cofactor">
    <cofactor evidence="6">
        <name>Zn(2+)</name>
        <dbReference type="ChEBI" id="CHEBI:29105"/>
    </cofactor>
    <text evidence="6">Binds 1 zinc ion per subunit.</text>
</comment>
<comment type="similarity">
    <text evidence="6">Belongs to the eukaryotic ribosomal protein eS31 family.</text>
</comment>
<dbReference type="Gene3D" id="6.20.50.180">
    <property type="match status" value="1"/>
</dbReference>
<comment type="caution">
    <text evidence="6">Lacks conserved residue(s) required for the propagation of feature annotation.</text>
</comment>
<keyword evidence="5 6" id="KW-0687">Ribonucleoprotein</keyword>
<evidence type="ECO:0000313" key="8">
    <source>
        <dbReference type="EMBL" id="HGZ60200.1"/>
    </source>
</evidence>
<dbReference type="GO" id="GO:0006412">
    <property type="term" value="P:translation"/>
    <property type="evidence" value="ECO:0007669"/>
    <property type="project" value="UniProtKB-UniRule"/>
</dbReference>
<evidence type="ECO:0000256" key="5">
    <source>
        <dbReference type="ARBA" id="ARBA00023274"/>
    </source>
</evidence>
<dbReference type="GO" id="GO:0003735">
    <property type="term" value="F:structural constituent of ribosome"/>
    <property type="evidence" value="ECO:0007669"/>
    <property type="project" value="InterPro"/>
</dbReference>
<dbReference type="InterPro" id="IPR022845">
    <property type="entry name" value="Ribosomal_eS31_arc"/>
</dbReference>
<dbReference type="Pfam" id="PF01599">
    <property type="entry name" value="Ribosomal_S27"/>
    <property type="match status" value="1"/>
</dbReference>
<dbReference type="NCBIfam" id="NF001669">
    <property type="entry name" value="PRK00432.1"/>
    <property type="match status" value="1"/>
</dbReference>
<reference evidence="8" key="1">
    <citation type="journal article" date="2020" name="mSystems">
        <title>Genome- and Community-Level Interaction Insights into Carbon Utilization and Element Cycling Functions of Hydrothermarchaeota in Hydrothermal Sediment.</title>
        <authorList>
            <person name="Zhou Z."/>
            <person name="Liu Y."/>
            <person name="Xu W."/>
            <person name="Pan J."/>
            <person name="Luo Z.H."/>
            <person name="Li M."/>
        </authorList>
    </citation>
    <scope>NUCLEOTIDE SEQUENCE [LARGE SCALE GENOMIC DNA]</scope>
    <source>
        <strain evidence="8">SpSt-885</strain>
    </source>
</reference>
<dbReference type="SMART" id="SM01402">
    <property type="entry name" value="Ribosomal_S27"/>
    <property type="match status" value="1"/>
</dbReference>
<feature type="domain" description="Small ribosomal subunit protein eS31" evidence="7">
    <location>
        <begin position="4"/>
        <end position="49"/>
    </location>
</feature>
<evidence type="ECO:0000256" key="4">
    <source>
        <dbReference type="ARBA" id="ARBA00022980"/>
    </source>
</evidence>
<evidence type="ECO:0000256" key="1">
    <source>
        <dbReference type="ARBA" id="ARBA00022723"/>
    </source>
</evidence>
<dbReference type="InterPro" id="IPR002906">
    <property type="entry name" value="Ribosomal_eS31"/>
</dbReference>
<organism evidence="8">
    <name type="scientific">Fervidicoccus fontis</name>
    <dbReference type="NCBI Taxonomy" id="683846"/>
    <lineage>
        <taxon>Archaea</taxon>
        <taxon>Thermoproteota</taxon>
        <taxon>Thermoprotei</taxon>
        <taxon>Fervidicoccales</taxon>
        <taxon>Fervidicoccaceae</taxon>
        <taxon>Fervidicoccus</taxon>
    </lineage>
</organism>
<protein>
    <recommendedName>
        <fullName evidence="6">Small ribosomal subunit protein eS31</fullName>
    </recommendedName>
</protein>
<feature type="binding site" evidence="6">
    <location>
        <position position="46"/>
    </location>
    <ligand>
        <name>Zn(2+)</name>
        <dbReference type="ChEBI" id="CHEBI:29105"/>
    </ligand>
</feature>
<gene>
    <name evidence="6" type="primary">rps27ae</name>
    <name evidence="8" type="ORF">ENW83_03210</name>
</gene>
<keyword evidence="1 6" id="KW-0479">Metal-binding</keyword>
<dbReference type="HAMAP" id="MF_00777">
    <property type="entry name" value="Ribosomal_eS31"/>
    <property type="match status" value="1"/>
</dbReference>
<feature type="binding site" evidence="6">
    <location>
        <position position="43"/>
    </location>
    <ligand>
        <name>Zn(2+)</name>
        <dbReference type="ChEBI" id="CHEBI:29105"/>
    </ligand>
</feature>
<name>A0A7J3SKP4_9CREN</name>
<dbReference type="InterPro" id="IPR011332">
    <property type="entry name" value="Ribosomal_zn-bd"/>
</dbReference>
<feature type="binding site" evidence="6">
    <location>
        <position position="27"/>
    </location>
    <ligand>
        <name>Zn(2+)</name>
        <dbReference type="ChEBI" id="CHEBI:29105"/>
    </ligand>
</feature>
<dbReference type="GO" id="GO:1990904">
    <property type="term" value="C:ribonucleoprotein complex"/>
    <property type="evidence" value="ECO:0007669"/>
    <property type="project" value="UniProtKB-KW"/>
</dbReference>
<evidence type="ECO:0000259" key="7">
    <source>
        <dbReference type="SMART" id="SM01402"/>
    </source>
</evidence>
<comment type="subunit">
    <text evidence="6">Part of the 30S ribosomal subunit.</text>
</comment>
<dbReference type="GO" id="GO:0005840">
    <property type="term" value="C:ribosome"/>
    <property type="evidence" value="ECO:0007669"/>
    <property type="project" value="UniProtKB-KW"/>
</dbReference>
<evidence type="ECO:0000256" key="2">
    <source>
        <dbReference type="ARBA" id="ARBA00022771"/>
    </source>
</evidence>
<keyword evidence="2 6" id="KW-0863">Zinc-finger</keyword>
<sequence length="56" mass="6464">MAETHKLYDFDYKKGAIRLKNKKCPRCGGVMGFHKQPTPRWYCGSCGYTEFLSEGK</sequence>
<keyword evidence="4 6" id="KW-0689">Ribosomal protein</keyword>
<evidence type="ECO:0000256" key="3">
    <source>
        <dbReference type="ARBA" id="ARBA00022833"/>
    </source>
</evidence>
<evidence type="ECO:0000256" key="6">
    <source>
        <dbReference type="HAMAP-Rule" id="MF_00777"/>
    </source>
</evidence>
<dbReference type="AlphaFoldDB" id="A0A7J3SKP4"/>
<dbReference type="EMBL" id="DTLS01000086">
    <property type="protein sequence ID" value="HGZ60200.1"/>
    <property type="molecule type" value="Genomic_DNA"/>
</dbReference>
<feature type="binding site" evidence="6">
    <location>
        <position position="24"/>
    </location>
    <ligand>
        <name>Zn(2+)</name>
        <dbReference type="ChEBI" id="CHEBI:29105"/>
    </ligand>
</feature>
<proteinExistence type="inferred from homology"/>
<dbReference type="SUPFAM" id="SSF57829">
    <property type="entry name" value="Zn-binding ribosomal proteins"/>
    <property type="match status" value="1"/>
</dbReference>